<feature type="signal peptide" evidence="1">
    <location>
        <begin position="1"/>
        <end position="17"/>
    </location>
</feature>
<reference evidence="2" key="1">
    <citation type="submission" date="2021-06" db="EMBL/GenBank/DDBJ databases">
        <title>Parelaphostrongylus tenuis whole genome reference sequence.</title>
        <authorList>
            <person name="Garwood T.J."/>
            <person name="Larsen P.A."/>
            <person name="Fountain-Jones N.M."/>
            <person name="Garbe J.R."/>
            <person name="Macchietto M.G."/>
            <person name="Kania S.A."/>
            <person name="Gerhold R.W."/>
            <person name="Richards J.E."/>
            <person name="Wolf T.M."/>
        </authorList>
    </citation>
    <scope>NUCLEOTIDE SEQUENCE</scope>
    <source>
        <strain evidence="2">MNPRO001-30</strain>
        <tissue evidence="2">Meninges</tissue>
    </source>
</reference>
<evidence type="ECO:0000256" key="1">
    <source>
        <dbReference type="SAM" id="SignalP"/>
    </source>
</evidence>
<proteinExistence type="predicted"/>
<dbReference type="AlphaFoldDB" id="A0AAD5R5V4"/>
<gene>
    <name evidence="2" type="ORF">KIN20_031763</name>
</gene>
<protein>
    <submittedName>
        <fullName evidence="2">Uncharacterized protein</fullName>
    </submittedName>
</protein>
<accession>A0AAD5R5V4</accession>
<dbReference type="Proteomes" id="UP001196413">
    <property type="component" value="Unassembled WGS sequence"/>
</dbReference>
<organism evidence="2 3">
    <name type="scientific">Parelaphostrongylus tenuis</name>
    <name type="common">Meningeal worm</name>
    <dbReference type="NCBI Taxonomy" id="148309"/>
    <lineage>
        <taxon>Eukaryota</taxon>
        <taxon>Metazoa</taxon>
        <taxon>Ecdysozoa</taxon>
        <taxon>Nematoda</taxon>
        <taxon>Chromadorea</taxon>
        <taxon>Rhabditida</taxon>
        <taxon>Rhabditina</taxon>
        <taxon>Rhabditomorpha</taxon>
        <taxon>Strongyloidea</taxon>
        <taxon>Metastrongylidae</taxon>
        <taxon>Parelaphostrongylus</taxon>
    </lineage>
</organism>
<keyword evidence="3" id="KW-1185">Reference proteome</keyword>
<evidence type="ECO:0000313" key="3">
    <source>
        <dbReference type="Proteomes" id="UP001196413"/>
    </source>
</evidence>
<evidence type="ECO:0000313" key="2">
    <source>
        <dbReference type="EMBL" id="KAJ1370110.1"/>
    </source>
</evidence>
<sequence>MLITVLYALLCISSGAAFIGNSFQSDLETMDGYNTYPIAEQTSKRIVLEPPLIKRGVDPLSIPQVVREPPLKKRGGDKRDWYIYPSTTSKLSERVPLKEPPLKRDVDRQRPSSLLLDLLLLDSLEGRFPIVTQSEEQPDGEN</sequence>
<keyword evidence="1" id="KW-0732">Signal</keyword>
<dbReference type="EMBL" id="JAHQIW010006732">
    <property type="protein sequence ID" value="KAJ1370110.1"/>
    <property type="molecule type" value="Genomic_DNA"/>
</dbReference>
<feature type="chain" id="PRO_5042023298" evidence="1">
    <location>
        <begin position="18"/>
        <end position="142"/>
    </location>
</feature>
<comment type="caution">
    <text evidence="2">The sequence shown here is derived from an EMBL/GenBank/DDBJ whole genome shotgun (WGS) entry which is preliminary data.</text>
</comment>
<name>A0AAD5R5V4_PARTN</name>